<reference evidence="2" key="1">
    <citation type="submission" date="2022-08" db="EMBL/GenBank/DDBJ databases">
        <authorList>
            <person name="Gutierrez-Valencia J."/>
        </authorList>
    </citation>
    <scope>NUCLEOTIDE SEQUENCE</scope>
</reference>
<evidence type="ECO:0000313" key="2">
    <source>
        <dbReference type="EMBL" id="CAI0443980.1"/>
    </source>
</evidence>
<evidence type="ECO:0000313" key="3">
    <source>
        <dbReference type="Proteomes" id="UP001154282"/>
    </source>
</evidence>
<proteinExistence type="predicted"/>
<feature type="compositionally biased region" description="Basic residues" evidence="1">
    <location>
        <begin position="17"/>
        <end position="27"/>
    </location>
</feature>
<keyword evidence="3" id="KW-1185">Reference proteome</keyword>
<comment type="caution">
    <text evidence="2">The sequence shown here is derived from an EMBL/GenBank/DDBJ whole genome shotgun (WGS) entry which is preliminary data.</text>
</comment>
<gene>
    <name evidence="2" type="ORF">LITE_LOCUS27907</name>
</gene>
<feature type="non-terminal residue" evidence="2">
    <location>
        <position position="1"/>
    </location>
</feature>
<accession>A0AAV0MC55</accession>
<name>A0AAV0MC55_9ROSI</name>
<feature type="compositionally biased region" description="Basic and acidic residues" evidence="1">
    <location>
        <begin position="7"/>
        <end position="16"/>
    </location>
</feature>
<sequence>PTLKGSEFLREKPIPRERKRRTRVPKRHRSIFNTIGARLELGEVRLNVQKQESNFTV</sequence>
<dbReference type="AlphaFoldDB" id="A0AAV0MC55"/>
<feature type="region of interest" description="Disordered" evidence="1">
    <location>
        <begin position="1"/>
        <end position="27"/>
    </location>
</feature>
<dbReference type="Proteomes" id="UP001154282">
    <property type="component" value="Unassembled WGS sequence"/>
</dbReference>
<protein>
    <submittedName>
        <fullName evidence="2">Uncharacterized protein</fullName>
    </submittedName>
</protein>
<evidence type="ECO:0000256" key="1">
    <source>
        <dbReference type="SAM" id="MobiDB-lite"/>
    </source>
</evidence>
<dbReference type="EMBL" id="CAMGYJ010000007">
    <property type="protein sequence ID" value="CAI0443980.1"/>
    <property type="molecule type" value="Genomic_DNA"/>
</dbReference>
<organism evidence="2 3">
    <name type="scientific">Linum tenue</name>
    <dbReference type="NCBI Taxonomy" id="586396"/>
    <lineage>
        <taxon>Eukaryota</taxon>
        <taxon>Viridiplantae</taxon>
        <taxon>Streptophyta</taxon>
        <taxon>Embryophyta</taxon>
        <taxon>Tracheophyta</taxon>
        <taxon>Spermatophyta</taxon>
        <taxon>Magnoliopsida</taxon>
        <taxon>eudicotyledons</taxon>
        <taxon>Gunneridae</taxon>
        <taxon>Pentapetalae</taxon>
        <taxon>rosids</taxon>
        <taxon>fabids</taxon>
        <taxon>Malpighiales</taxon>
        <taxon>Linaceae</taxon>
        <taxon>Linum</taxon>
    </lineage>
</organism>